<comment type="subcellular location">
    <subcellularLocation>
        <location evidence="1">Membrane</location>
        <topology evidence="1">Single-pass membrane protein</topology>
    </subcellularLocation>
</comment>
<dbReference type="SUPFAM" id="SSF57424">
    <property type="entry name" value="LDL receptor-like module"/>
    <property type="match status" value="5"/>
</dbReference>
<keyword evidence="7" id="KW-0245">EGF-like domain</keyword>
<dbReference type="InterPro" id="IPR002172">
    <property type="entry name" value="LDrepeatLR_classA_rpt"/>
</dbReference>
<feature type="disulfide bond" evidence="7">
    <location>
        <begin position="844"/>
        <end position="853"/>
    </location>
</feature>
<dbReference type="Proteomes" id="UP000677228">
    <property type="component" value="Unassembled WGS sequence"/>
</dbReference>
<feature type="domain" description="EGF-like" evidence="11">
    <location>
        <begin position="1052"/>
        <end position="1091"/>
    </location>
</feature>
<evidence type="ECO:0000256" key="10">
    <source>
        <dbReference type="SAM" id="SignalP"/>
    </source>
</evidence>
<keyword evidence="3" id="KW-0677">Repeat</keyword>
<evidence type="ECO:0000313" key="13">
    <source>
        <dbReference type="EMBL" id="CAF1094022.1"/>
    </source>
</evidence>
<feature type="disulfide bond" evidence="7">
    <location>
        <begin position="1081"/>
        <end position="1090"/>
    </location>
</feature>
<dbReference type="CDD" id="cd00112">
    <property type="entry name" value="LDLa"/>
    <property type="match status" value="4"/>
</dbReference>
<organism evidence="14 15">
    <name type="scientific">Didymodactylos carnosus</name>
    <dbReference type="NCBI Taxonomy" id="1234261"/>
    <lineage>
        <taxon>Eukaryota</taxon>
        <taxon>Metazoa</taxon>
        <taxon>Spiralia</taxon>
        <taxon>Gnathifera</taxon>
        <taxon>Rotifera</taxon>
        <taxon>Eurotatoria</taxon>
        <taxon>Bdelloidea</taxon>
        <taxon>Philodinida</taxon>
        <taxon>Philodinidae</taxon>
        <taxon>Didymodactylos</taxon>
    </lineage>
</organism>
<feature type="transmembrane region" description="Helical" evidence="9">
    <location>
        <begin position="1497"/>
        <end position="1516"/>
    </location>
</feature>
<feature type="domain" description="EGF-like" evidence="11">
    <location>
        <begin position="1247"/>
        <end position="1288"/>
    </location>
</feature>
<protein>
    <submittedName>
        <fullName evidence="14">Uncharacterized protein</fullName>
    </submittedName>
</protein>
<dbReference type="SUPFAM" id="SSF57196">
    <property type="entry name" value="EGF/Laminin"/>
    <property type="match status" value="2"/>
</dbReference>
<dbReference type="GO" id="GO:0016192">
    <property type="term" value="P:vesicle-mediated transport"/>
    <property type="evidence" value="ECO:0007669"/>
    <property type="project" value="UniProtKB-ARBA"/>
</dbReference>
<feature type="transmembrane region" description="Helical" evidence="9">
    <location>
        <begin position="1357"/>
        <end position="1379"/>
    </location>
</feature>
<feature type="domain" description="EGF-like" evidence="11">
    <location>
        <begin position="816"/>
        <end position="854"/>
    </location>
</feature>
<evidence type="ECO:0000256" key="9">
    <source>
        <dbReference type="SAM" id="Phobius"/>
    </source>
</evidence>
<feature type="disulfide bond" evidence="7">
    <location>
        <begin position="1002"/>
        <end position="1011"/>
    </location>
</feature>
<dbReference type="InterPro" id="IPR017452">
    <property type="entry name" value="GPCR_Rhodpsn_7TM"/>
</dbReference>
<feature type="disulfide bond" evidence="8">
    <location>
        <begin position="189"/>
        <end position="207"/>
    </location>
</feature>
<dbReference type="SMART" id="SM00181">
    <property type="entry name" value="EGF"/>
    <property type="match status" value="4"/>
</dbReference>
<dbReference type="InterPro" id="IPR050685">
    <property type="entry name" value="LDLR"/>
</dbReference>
<evidence type="ECO:0000256" key="8">
    <source>
        <dbReference type="PROSITE-ProRule" id="PRU00124"/>
    </source>
</evidence>
<dbReference type="InterPro" id="IPR036055">
    <property type="entry name" value="LDL_receptor-like_sf"/>
</dbReference>
<feature type="disulfide bond" evidence="7">
    <location>
        <begin position="1278"/>
        <end position="1287"/>
    </location>
</feature>
<feature type="transmembrane region" description="Helical" evidence="9">
    <location>
        <begin position="1545"/>
        <end position="1567"/>
    </location>
</feature>
<name>A0A8S2KUW5_9BILA</name>
<evidence type="ECO:0000256" key="1">
    <source>
        <dbReference type="ARBA" id="ARBA00004167"/>
    </source>
</evidence>
<feature type="transmembrane region" description="Helical" evidence="9">
    <location>
        <begin position="1282"/>
        <end position="1306"/>
    </location>
</feature>
<sequence>MYLYLFSILLSLLHLLAANGYLRILQHADRKEQRVVGRVQYDCFYMVNTNVRQGENEVIPYCIRPLEVIPHTVPNVSLTEESSIRSIRTFAQLRQQNVTVKDLFHDGASVDICEQYEMYLSSFDVNSTLNKTKLCYCLEGWFGSNCEYKFNSDEKFETIVKERFEAKTESDPRKVVKVTEGTCYTGLTCDRQTCLDWREVCDGKIDCPNAVDEEHCWQMEINECNDDEYRCTNGQCIPLFFFYDKNIDCQDATDEVNHIFKRHECFMDPSSECEDATCPWGQFSCGDGFCREISLALRKDIYADDRKSFCANGRDILFTRNMFESDEGTDQINDLSDDCRISVICALKLYAYFDTDLHEECETVRYYIDKLFQEKCPLRFFFPSVPVLFNHVRFVYTTNKTDWLVNVAPDYICFNEQLCQSFDSTTMINGTTCAEFRDFSPPLYVRYKYWYNLINDIQNMFKACSLPKLNTTTSITSSVCAHPSLFHCNNTTKCISKHRLLDNSIDCYQSSDEQQQIDTCTYKLSNRFQCTTSTTQCIPRRMLRDGGYDCQDASDEHFPIRCNPNFFVSPRCDNVRGTTKLNDTLYFSQICNGIVETTNSDDDTDESNCEQWPCRTRYTMCDNVWNCKNGSDELYCEDSYSTLVCDEFKSHYCLIIDKLEDGVQCLEPQYINEGAMNCIGSTDERQFCRNAYPDNPYQRYRCLNSSLCISPMQLCDCVEDCPFGDDERLVCPWLANDSCKKGQFLCNNSGSIPYNYRCDNDYDCEEREDELFCDLIDASEIKLFTPDNFVHFPLITSIVAKEKLTIQKQYTPTEIELDYHTLWYCNRGIFVQSFYDNNTGYCLCPPAYYGDRCEYQSEHITIKVTVSTITLLEKDYIVLLLFLLIDSTSDIIVSYEYIYHVGDTCDPKYIVYLLYPNPKPIHSNYFIKLEAYTQTMIGNNNHIQYKGSWYFDIPFQFLPVNRLVTAIELLYDIIVSCDSNNITCINGHCLLYVNTGTPFCHCDEGWFGKSCNIKESCECRRGSVCIGRSGNNDFKPICLCSFGNAGQSCKLTYDGCGGDECLHGATCVSVDSRMNSSVCICPEEFTGTSCEHEKAKIHIDFGIPVPSMVLLRLFDTTYEHQVYSTLFKRIPLYQNNILIHLSTSYIPPVNFLQIFNEDNPYEPYYLITLFDDKMFTSQLSTTVVPSNRCPHFSELFNRTVSSDTYLRRVKYYQLPCEQKHVRCFYDENSMCLCNKDNYVECFPYKHELVQCKGISYCQNGGTCIQEIDWCPTVATCICRACFYGGLCQFSMSGYALSLDGIIGLSIQKNVKIKNQANVVKISVTVVSLMFAISLITNTLSIITFSQPKTRDVGCGTYLLFSSIISLLTITIFSAKFIYLLMTQIMMNPNRPAMNVSCILLEFLLKFLSTTGEWLNAVVAIERALTVALGATFNTYKKTSASIAKYVFILVLLINIITSIHDPIYRRLIDDRIEERTWCAITYQNRPWLKYYTSTLNSIHFIIPFAINVVSAILIIIKSGRAKSNAQTDQPYRQILKKQLIKQKHLIISPLILVILASPRLIISFVYVCMKSTREPYLFLFGYFISYLPFVTPFLIFVLPSETYKKECLTGIKKLSRRH</sequence>
<accession>A0A8S2KUW5</accession>
<reference evidence="14" key="1">
    <citation type="submission" date="2021-02" db="EMBL/GenBank/DDBJ databases">
        <authorList>
            <person name="Nowell W R."/>
        </authorList>
    </citation>
    <scope>NUCLEOTIDE SEQUENCE</scope>
</reference>
<feature type="domain" description="EGF-like" evidence="11">
    <location>
        <begin position="973"/>
        <end position="1012"/>
    </location>
</feature>
<dbReference type="Proteomes" id="UP000682733">
    <property type="component" value="Unassembled WGS sequence"/>
</dbReference>
<feature type="disulfide bond" evidence="8">
    <location>
        <begin position="746"/>
        <end position="764"/>
    </location>
</feature>
<feature type="disulfide bond" evidence="8">
    <location>
        <begin position="231"/>
        <end position="249"/>
    </location>
</feature>
<dbReference type="GO" id="GO:0005886">
    <property type="term" value="C:plasma membrane"/>
    <property type="evidence" value="ECO:0007669"/>
    <property type="project" value="TreeGrafter"/>
</dbReference>
<evidence type="ECO:0000256" key="6">
    <source>
        <dbReference type="ARBA" id="ARBA00023157"/>
    </source>
</evidence>
<evidence type="ECO:0000259" key="12">
    <source>
        <dbReference type="PROSITE" id="PS50262"/>
    </source>
</evidence>
<dbReference type="Gene3D" id="2.10.25.10">
    <property type="entry name" value="Laminin"/>
    <property type="match status" value="2"/>
</dbReference>
<feature type="transmembrane region" description="Helical" evidence="9">
    <location>
        <begin position="1318"/>
        <end position="1345"/>
    </location>
</feature>
<dbReference type="PROSITE" id="PS01186">
    <property type="entry name" value="EGF_2"/>
    <property type="match status" value="1"/>
</dbReference>
<dbReference type="Pfam" id="PF00057">
    <property type="entry name" value="Ldl_recept_a"/>
    <property type="match status" value="2"/>
</dbReference>
<dbReference type="PROSITE" id="PS50068">
    <property type="entry name" value="LDLRA_2"/>
    <property type="match status" value="6"/>
</dbReference>
<feature type="transmembrane region" description="Helical" evidence="9">
    <location>
        <begin position="1579"/>
        <end position="1598"/>
    </location>
</feature>
<comment type="caution">
    <text evidence="7">Lacks conserved residue(s) required for the propagation of feature annotation.</text>
</comment>
<dbReference type="PROSITE" id="PS50026">
    <property type="entry name" value="EGF_3"/>
    <property type="match status" value="4"/>
</dbReference>
<keyword evidence="5 9" id="KW-0472">Membrane</keyword>
<dbReference type="PRINTS" id="PR00261">
    <property type="entry name" value="LDLRECEPTOR"/>
</dbReference>
<gene>
    <name evidence="13" type="ORF">OVA965_LOCUS18957</name>
    <name evidence="14" type="ORF">TMI583_LOCUS18970</name>
</gene>
<keyword evidence="4 9" id="KW-1133">Transmembrane helix</keyword>
<feature type="disulfide bond" evidence="8">
    <location>
        <begin position="758"/>
        <end position="773"/>
    </location>
</feature>
<dbReference type="SMART" id="SM00192">
    <property type="entry name" value="LDLa"/>
    <property type="match status" value="7"/>
</dbReference>
<evidence type="ECO:0000256" key="4">
    <source>
        <dbReference type="ARBA" id="ARBA00022989"/>
    </source>
</evidence>
<feature type="disulfide bond" evidence="8">
    <location>
        <begin position="224"/>
        <end position="236"/>
    </location>
</feature>
<dbReference type="PROSITE" id="PS50262">
    <property type="entry name" value="G_PROTEIN_RECEP_F1_2"/>
    <property type="match status" value="1"/>
</dbReference>
<dbReference type="PROSITE" id="PS00022">
    <property type="entry name" value="EGF_1"/>
    <property type="match status" value="4"/>
</dbReference>
<feature type="signal peptide" evidence="10">
    <location>
        <begin position="1"/>
        <end position="18"/>
    </location>
</feature>
<keyword evidence="6 7" id="KW-1015">Disulfide bond</keyword>
<dbReference type="PANTHER" id="PTHR24270">
    <property type="entry name" value="LOW-DENSITY LIPOPROTEIN RECEPTOR-RELATED"/>
    <property type="match status" value="1"/>
</dbReference>
<dbReference type="Gene3D" id="4.10.400.10">
    <property type="entry name" value="Low-density Lipoprotein Receptor"/>
    <property type="match status" value="4"/>
</dbReference>
<feature type="disulfide bond" evidence="8">
    <location>
        <begin position="201"/>
        <end position="216"/>
    </location>
</feature>
<feature type="transmembrane region" description="Helical" evidence="9">
    <location>
        <begin position="1442"/>
        <end position="1460"/>
    </location>
</feature>
<keyword evidence="2 9" id="KW-0812">Transmembrane</keyword>
<evidence type="ECO:0000313" key="15">
    <source>
        <dbReference type="Proteomes" id="UP000682733"/>
    </source>
</evidence>
<feature type="disulfide bond" evidence="7">
    <location>
        <begin position="825"/>
        <end position="842"/>
    </location>
</feature>
<dbReference type="SUPFAM" id="SSF81321">
    <property type="entry name" value="Family A G protein-coupled receptor-like"/>
    <property type="match status" value="1"/>
</dbReference>
<keyword evidence="10" id="KW-0732">Signal</keyword>
<feature type="chain" id="PRO_5036273679" evidence="10">
    <location>
        <begin position="19"/>
        <end position="1618"/>
    </location>
</feature>
<evidence type="ECO:0000259" key="11">
    <source>
        <dbReference type="PROSITE" id="PS50026"/>
    </source>
</evidence>
<evidence type="ECO:0000256" key="7">
    <source>
        <dbReference type="PROSITE-ProRule" id="PRU00076"/>
    </source>
</evidence>
<feature type="domain" description="G-protein coupled receptors family 1 profile" evidence="12">
    <location>
        <begin position="1336"/>
        <end position="1596"/>
    </location>
</feature>
<evidence type="ECO:0000256" key="3">
    <source>
        <dbReference type="ARBA" id="ARBA00022737"/>
    </source>
</evidence>
<dbReference type="EMBL" id="CAJOBA010009621">
    <property type="protein sequence ID" value="CAF3855507.1"/>
    <property type="molecule type" value="Genomic_DNA"/>
</dbReference>
<evidence type="ECO:0000313" key="14">
    <source>
        <dbReference type="EMBL" id="CAF3855507.1"/>
    </source>
</evidence>
<comment type="caution">
    <text evidence="14">The sequence shown here is derived from an EMBL/GenBank/DDBJ whole genome shotgun (WGS) entry which is preliminary data.</text>
</comment>
<evidence type="ECO:0000256" key="5">
    <source>
        <dbReference type="ARBA" id="ARBA00023136"/>
    </source>
</evidence>
<evidence type="ECO:0000256" key="2">
    <source>
        <dbReference type="ARBA" id="ARBA00022692"/>
    </source>
</evidence>
<proteinExistence type="predicted"/>
<dbReference type="InterPro" id="IPR000742">
    <property type="entry name" value="EGF"/>
</dbReference>
<dbReference type="EMBL" id="CAJNOK010009603">
    <property type="protein sequence ID" value="CAF1094022.1"/>
    <property type="molecule type" value="Genomic_DNA"/>
</dbReference>
<dbReference type="Gene3D" id="1.20.1070.10">
    <property type="entry name" value="Rhodopsin 7-helix transmembrane proteins"/>
    <property type="match status" value="1"/>
</dbReference>
<dbReference type="PANTHER" id="PTHR24270:SF63">
    <property type="entry name" value="TERRIBLY REDUCED OPTIC LOBES, ISOFORM B"/>
    <property type="match status" value="1"/>
</dbReference>